<dbReference type="InterPro" id="IPR045518">
    <property type="entry name" value="2EXR"/>
</dbReference>
<dbReference type="Pfam" id="PF20150">
    <property type="entry name" value="2EXR"/>
    <property type="match status" value="1"/>
</dbReference>
<gene>
    <name evidence="2" type="ORF">RRF57_000855</name>
</gene>
<protein>
    <recommendedName>
        <fullName evidence="1">2EXR domain-containing protein</fullName>
    </recommendedName>
</protein>
<dbReference type="Proteomes" id="UP001305414">
    <property type="component" value="Unassembled WGS sequence"/>
</dbReference>
<sequence>MCEGSQTFHFFGKLPAELRMMIWKYALYGQNRLVEIGHQKEGQAGIIVNRAPVPSLFLVNWEAYKWTKSSYSRLGPLINMESTPNSTGPLISFENDVFFVSYNMPALRRSTGPINMRRIASLLRHYESKSNFVAFRTLTRILLLFLIFDLAMNYVNRCIDILLPCGYRRYALSKESFSITQRCLSGSIGRLRVTKMQAYGIKALWEISADGSYITFTVTEGMRMIGKKAIPA</sequence>
<proteinExistence type="predicted"/>
<name>A0AAN7UFA3_9PEZI</name>
<reference evidence="2 3" key="1">
    <citation type="submission" date="2023-10" db="EMBL/GenBank/DDBJ databases">
        <title>Draft genome sequence of Xylaria bambusicola isolate GMP-LS, the root and basal stem rot pathogen of sugarcane in Indonesia.</title>
        <authorList>
            <person name="Selvaraj P."/>
            <person name="Muralishankar V."/>
            <person name="Muruganantham S."/>
            <person name="Sp S."/>
            <person name="Haryani S."/>
            <person name="Lau K.J.X."/>
            <person name="Naqvi N.I."/>
        </authorList>
    </citation>
    <scope>NUCLEOTIDE SEQUENCE [LARGE SCALE GENOMIC DNA]</scope>
    <source>
        <strain evidence="2">GMP-LS</strain>
    </source>
</reference>
<feature type="domain" description="2EXR" evidence="1">
    <location>
        <begin position="8"/>
        <end position="97"/>
    </location>
</feature>
<organism evidence="2 3">
    <name type="scientific">Xylaria bambusicola</name>
    <dbReference type="NCBI Taxonomy" id="326684"/>
    <lineage>
        <taxon>Eukaryota</taxon>
        <taxon>Fungi</taxon>
        <taxon>Dikarya</taxon>
        <taxon>Ascomycota</taxon>
        <taxon>Pezizomycotina</taxon>
        <taxon>Sordariomycetes</taxon>
        <taxon>Xylariomycetidae</taxon>
        <taxon>Xylariales</taxon>
        <taxon>Xylariaceae</taxon>
        <taxon>Xylaria</taxon>
    </lineage>
</organism>
<accession>A0AAN7UFA3</accession>
<dbReference type="AlphaFoldDB" id="A0AAN7UFA3"/>
<evidence type="ECO:0000259" key="1">
    <source>
        <dbReference type="Pfam" id="PF20150"/>
    </source>
</evidence>
<dbReference type="EMBL" id="JAWHQM010000002">
    <property type="protein sequence ID" value="KAK5625139.1"/>
    <property type="molecule type" value="Genomic_DNA"/>
</dbReference>
<evidence type="ECO:0000313" key="3">
    <source>
        <dbReference type="Proteomes" id="UP001305414"/>
    </source>
</evidence>
<evidence type="ECO:0000313" key="2">
    <source>
        <dbReference type="EMBL" id="KAK5625139.1"/>
    </source>
</evidence>
<comment type="caution">
    <text evidence="2">The sequence shown here is derived from an EMBL/GenBank/DDBJ whole genome shotgun (WGS) entry which is preliminary data.</text>
</comment>
<keyword evidence="3" id="KW-1185">Reference proteome</keyword>